<proteinExistence type="predicted"/>
<dbReference type="Proteomes" id="UP001139981">
    <property type="component" value="Unassembled WGS sequence"/>
</dbReference>
<gene>
    <name evidence="1" type="primary">PPX1</name>
    <name evidence="1" type="ORF">IWW38_000357</name>
</gene>
<keyword evidence="1" id="KW-0378">Hydrolase</keyword>
<accession>A0ACC1MAF6</accession>
<reference evidence="1" key="1">
    <citation type="submission" date="2022-07" db="EMBL/GenBank/DDBJ databases">
        <title>Phylogenomic reconstructions and comparative analyses of Kickxellomycotina fungi.</title>
        <authorList>
            <person name="Reynolds N.K."/>
            <person name="Stajich J.E."/>
            <person name="Barry K."/>
            <person name="Grigoriev I.V."/>
            <person name="Crous P."/>
            <person name="Smith M.E."/>
        </authorList>
    </citation>
    <scope>NUCLEOTIDE SEQUENCE</scope>
    <source>
        <strain evidence="1">CBS 190363</strain>
    </source>
</reference>
<evidence type="ECO:0000313" key="2">
    <source>
        <dbReference type="Proteomes" id="UP001139981"/>
    </source>
</evidence>
<organism evidence="1 2">
    <name type="scientific">Coemansia aciculifera</name>
    <dbReference type="NCBI Taxonomy" id="417176"/>
    <lineage>
        <taxon>Eukaryota</taxon>
        <taxon>Fungi</taxon>
        <taxon>Fungi incertae sedis</taxon>
        <taxon>Zoopagomycota</taxon>
        <taxon>Kickxellomycotina</taxon>
        <taxon>Kickxellomycetes</taxon>
        <taxon>Kickxellales</taxon>
        <taxon>Kickxellaceae</taxon>
        <taxon>Coemansia</taxon>
    </lineage>
</organism>
<comment type="caution">
    <text evidence="1">The sequence shown here is derived from an EMBL/GenBank/DDBJ whole genome shotgun (WGS) entry which is preliminary data.</text>
</comment>
<name>A0ACC1MAF6_9FUNG</name>
<dbReference type="EMBL" id="JANBVB010000003">
    <property type="protein sequence ID" value="KAJ2900683.1"/>
    <property type="molecule type" value="Genomic_DNA"/>
</dbReference>
<sequence>MSFISFLRALAANSRVVRNPAADKFRRLTLVLGNESADLDSISSSLALAYTLTQTTPSDTTTIIPVINIPRADLALRPDCSALLHHTLAAAASTLSDLTFIDDIDLESIAKERLDVWLVDHNAPCSRQAWLEPFVRGIVDHHVDEAKCLDAEVREIEAVGSCATLVAQRVLSQEEEEEVVEPVLAMLLLAPILVDTSGLDPKAQRATAADIECVQRLSTLVNWEEESGLLGGISGVRELYKHLDSLKGAVEHLSAEDLLRKDYKQWQVADGGGRVWSVGISSVGFPLKKWIKRDGRDAIERAVGQWRERQGLDMALVMTHGKSKVEGVKTYGRQLLVALGKEDDGAGREIVERLAECEILGLQPFDEDNRHGRRGGIYWFTQCRVESSRKQVYPALKYVIASSNNAFIK</sequence>
<keyword evidence="2" id="KW-1185">Reference proteome</keyword>
<protein>
    <submittedName>
        <fullName evidence="1">Exopolyphosphatase</fullName>
        <ecNumber evidence="1">3.6.1.11</ecNumber>
    </submittedName>
</protein>
<evidence type="ECO:0000313" key="1">
    <source>
        <dbReference type="EMBL" id="KAJ2900683.1"/>
    </source>
</evidence>
<dbReference type="EC" id="3.6.1.11" evidence="1"/>